<dbReference type="AlphaFoldDB" id="A0A2K1KSR8"/>
<dbReference type="EMBL" id="ABEU02000003">
    <property type="protein sequence ID" value="PNR56827.1"/>
    <property type="molecule type" value="Genomic_DNA"/>
</dbReference>
<reference evidence="2 4" key="2">
    <citation type="journal article" date="2018" name="Plant J.">
        <title>The Physcomitrella patens chromosome-scale assembly reveals moss genome structure and evolution.</title>
        <authorList>
            <person name="Lang D."/>
            <person name="Ullrich K.K."/>
            <person name="Murat F."/>
            <person name="Fuchs J."/>
            <person name="Jenkins J."/>
            <person name="Haas F.B."/>
            <person name="Piednoel M."/>
            <person name="Gundlach H."/>
            <person name="Van Bel M."/>
            <person name="Meyberg R."/>
            <person name="Vives C."/>
            <person name="Morata J."/>
            <person name="Symeonidi A."/>
            <person name="Hiss M."/>
            <person name="Muchero W."/>
            <person name="Kamisugi Y."/>
            <person name="Saleh O."/>
            <person name="Blanc G."/>
            <person name="Decker E.L."/>
            <person name="van Gessel N."/>
            <person name="Grimwood J."/>
            <person name="Hayes R.D."/>
            <person name="Graham S.W."/>
            <person name="Gunter L.E."/>
            <person name="McDaniel S.F."/>
            <person name="Hoernstein S.N.W."/>
            <person name="Larsson A."/>
            <person name="Li F.W."/>
            <person name="Perroud P.F."/>
            <person name="Phillips J."/>
            <person name="Ranjan P."/>
            <person name="Rokshar D.S."/>
            <person name="Rothfels C.J."/>
            <person name="Schneider L."/>
            <person name="Shu S."/>
            <person name="Stevenson D.W."/>
            <person name="Thummler F."/>
            <person name="Tillich M."/>
            <person name="Villarreal Aguilar J.C."/>
            <person name="Widiez T."/>
            <person name="Wong G.K."/>
            <person name="Wymore A."/>
            <person name="Zhang Y."/>
            <person name="Zimmer A.D."/>
            <person name="Quatrano R.S."/>
            <person name="Mayer K.F.X."/>
            <person name="Goodstein D."/>
            <person name="Casacuberta J.M."/>
            <person name="Vandepoele K."/>
            <person name="Reski R."/>
            <person name="Cuming A.C."/>
            <person name="Tuskan G.A."/>
            <person name="Maumus F."/>
            <person name="Salse J."/>
            <person name="Schmutz J."/>
            <person name="Rensing S.A."/>
        </authorList>
    </citation>
    <scope>NUCLEOTIDE SEQUENCE [LARGE SCALE GENOMIC DNA]</scope>
    <source>
        <strain evidence="3 4">cv. Gransden 2004</strain>
    </source>
</reference>
<reference evidence="3" key="3">
    <citation type="submission" date="2020-12" db="UniProtKB">
        <authorList>
            <consortium name="EnsemblPlants"/>
        </authorList>
    </citation>
    <scope>IDENTIFICATION</scope>
</reference>
<sequence>MRRIEELPCLTRILWKIAQSKDIDLTGDCSGAGEAMLVVEWVHALFGIVSHGMLAVYCILHFIHSHTHTPFDLNDNSKLGLKLLR</sequence>
<keyword evidence="1" id="KW-0472">Membrane</keyword>
<evidence type="ECO:0000313" key="4">
    <source>
        <dbReference type="Proteomes" id="UP000006727"/>
    </source>
</evidence>
<dbReference type="Gramene" id="Pp3c3_671V3.1">
    <property type="protein sequence ID" value="PAC:32943859.CDS.1"/>
    <property type="gene ID" value="Pp3c3_671"/>
</dbReference>
<accession>A0A2K1KSR8</accession>
<dbReference type="EnsemblPlants" id="Pp3c3_671V3.1">
    <property type="protein sequence ID" value="PAC:32943859.CDS.1"/>
    <property type="gene ID" value="Pp3c3_671"/>
</dbReference>
<dbReference type="InParanoid" id="A0A2K1KSR8"/>
<evidence type="ECO:0000313" key="2">
    <source>
        <dbReference type="EMBL" id="PNR56827.1"/>
    </source>
</evidence>
<keyword evidence="1" id="KW-1133">Transmembrane helix</keyword>
<reference evidence="2 4" key="1">
    <citation type="journal article" date="2008" name="Science">
        <title>The Physcomitrella genome reveals evolutionary insights into the conquest of land by plants.</title>
        <authorList>
            <person name="Rensing S."/>
            <person name="Lang D."/>
            <person name="Zimmer A."/>
            <person name="Terry A."/>
            <person name="Salamov A."/>
            <person name="Shapiro H."/>
            <person name="Nishiyama T."/>
            <person name="Perroud P.-F."/>
            <person name="Lindquist E."/>
            <person name="Kamisugi Y."/>
            <person name="Tanahashi T."/>
            <person name="Sakakibara K."/>
            <person name="Fujita T."/>
            <person name="Oishi K."/>
            <person name="Shin-I T."/>
            <person name="Kuroki Y."/>
            <person name="Toyoda A."/>
            <person name="Suzuki Y."/>
            <person name="Hashimoto A."/>
            <person name="Yamaguchi K."/>
            <person name="Sugano A."/>
            <person name="Kohara Y."/>
            <person name="Fujiyama A."/>
            <person name="Anterola A."/>
            <person name="Aoki S."/>
            <person name="Ashton N."/>
            <person name="Barbazuk W.B."/>
            <person name="Barker E."/>
            <person name="Bennetzen J."/>
            <person name="Bezanilla M."/>
            <person name="Blankenship R."/>
            <person name="Cho S.H."/>
            <person name="Dutcher S."/>
            <person name="Estelle M."/>
            <person name="Fawcett J.A."/>
            <person name="Gundlach H."/>
            <person name="Hanada K."/>
            <person name="Heyl A."/>
            <person name="Hicks K.A."/>
            <person name="Hugh J."/>
            <person name="Lohr M."/>
            <person name="Mayer K."/>
            <person name="Melkozernov A."/>
            <person name="Murata T."/>
            <person name="Nelson D."/>
            <person name="Pils B."/>
            <person name="Prigge M."/>
            <person name="Reiss B."/>
            <person name="Renner T."/>
            <person name="Rombauts S."/>
            <person name="Rushton P."/>
            <person name="Sanderfoot A."/>
            <person name="Schween G."/>
            <person name="Shiu S.-H."/>
            <person name="Stueber K."/>
            <person name="Theodoulou F.L."/>
            <person name="Tu H."/>
            <person name="Van de Peer Y."/>
            <person name="Verrier P.J."/>
            <person name="Waters E."/>
            <person name="Wood A."/>
            <person name="Yang L."/>
            <person name="Cove D."/>
            <person name="Cuming A."/>
            <person name="Hasebe M."/>
            <person name="Lucas S."/>
            <person name="Mishler D.B."/>
            <person name="Reski R."/>
            <person name="Grigoriev I."/>
            <person name="Quatrano R.S."/>
            <person name="Boore J.L."/>
        </authorList>
    </citation>
    <scope>NUCLEOTIDE SEQUENCE [LARGE SCALE GENOMIC DNA]</scope>
    <source>
        <strain evidence="3 4">cv. Gransden 2004</strain>
    </source>
</reference>
<feature type="transmembrane region" description="Helical" evidence="1">
    <location>
        <begin position="41"/>
        <end position="63"/>
    </location>
</feature>
<name>A0A2K1KSR8_PHYPA</name>
<evidence type="ECO:0000256" key="1">
    <source>
        <dbReference type="SAM" id="Phobius"/>
    </source>
</evidence>
<keyword evidence="1" id="KW-0812">Transmembrane</keyword>
<organism evidence="2">
    <name type="scientific">Physcomitrium patens</name>
    <name type="common">Spreading-leaved earth moss</name>
    <name type="synonym">Physcomitrella patens</name>
    <dbReference type="NCBI Taxonomy" id="3218"/>
    <lineage>
        <taxon>Eukaryota</taxon>
        <taxon>Viridiplantae</taxon>
        <taxon>Streptophyta</taxon>
        <taxon>Embryophyta</taxon>
        <taxon>Bryophyta</taxon>
        <taxon>Bryophytina</taxon>
        <taxon>Bryopsida</taxon>
        <taxon>Funariidae</taxon>
        <taxon>Funariales</taxon>
        <taxon>Funariaceae</taxon>
        <taxon>Physcomitrium</taxon>
    </lineage>
</organism>
<gene>
    <name evidence="2" type="ORF">PHYPA_003819</name>
</gene>
<dbReference type="Proteomes" id="UP000006727">
    <property type="component" value="Chromosome 3"/>
</dbReference>
<proteinExistence type="predicted"/>
<evidence type="ECO:0000313" key="3">
    <source>
        <dbReference type="EnsemblPlants" id="PAC:32943859.CDS.1"/>
    </source>
</evidence>
<protein>
    <submittedName>
        <fullName evidence="2 3">Uncharacterized protein</fullName>
    </submittedName>
</protein>
<keyword evidence="4" id="KW-1185">Reference proteome</keyword>